<evidence type="ECO:0000313" key="2">
    <source>
        <dbReference type="EMBL" id="WZL68847.1"/>
    </source>
</evidence>
<dbReference type="EMBL" id="CP121687">
    <property type="protein sequence ID" value="WZL69491.1"/>
    <property type="molecule type" value="Genomic_DNA"/>
</dbReference>
<proteinExistence type="predicted"/>
<organism evidence="6 8">
    <name type="scientific">Defluviitalea saccharophila</name>
    <dbReference type="NCBI Taxonomy" id="879970"/>
    <lineage>
        <taxon>Bacteria</taxon>
        <taxon>Bacillati</taxon>
        <taxon>Bacillota</taxon>
        <taxon>Clostridia</taxon>
        <taxon>Lachnospirales</taxon>
        <taxon>Defluviitaleaceae</taxon>
        <taxon>Defluviitalea</taxon>
    </lineage>
</organism>
<reference evidence="6 8" key="1">
    <citation type="submission" date="2023-03" db="EMBL/GenBank/DDBJ databases">
        <title>Novel Species.</title>
        <authorList>
            <person name="Ma S."/>
        </authorList>
    </citation>
    <scope>NUCLEOTIDE SEQUENCE [LARGE SCALE GENOMIC DNA]</scope>
    <source>
        <strain evidence="6 8">LIND6LT2</strain>
    </source>
</reference>
<evidence type="ECO:0000313" key="5">
    <source>
        <dbReference type="EMBL" id="WZL71134.1"/>
    </source>
</evidence>
<dbReference type="EMBL" id="CP121687">
    <property type="protein sequence ID" value="WZL71258.1"/>
    <property type="molecule type" value="Genomic_DNA"/>
</dbReference>
<dbReference type="Gene3D" id="3.30.420.10">
    <property type="entry name" value="Ribonuclease H-like superfamily/Ribonuclease H"/>
    <property type="match status" value="1"/>
</dbReference>
<dbReference type="SUPFAM" id="SSF53098">
    <property type="entry name" value="Ribonuclease H-like"/>
    <property type="match status" value="1"/>
</dbReference>
<dbReference type="RefSeq" id="WP_341875853.1">
    <property type="nucleotide sequence ID" value="NZ_CP121687.1"/>
</dbReference>
<name>A0ABZ2YAU7_9FIRM</name>
<dbReference type="EMBL" id="CP121687">
    <property type="protein sequence ID" value="WZL71134.1"/>
    <property type="molecule type" value="Genomic_DNA"/>
</dbReference>
<evidence type="ECO:0000313" key="7">
    <source>
        <dbReference type="EMBL" id="WZL71258.1"/>
    </source>
</evidence>
<dbReference type="Pfam" id="PF13610">
    <property type="entry name" value="DDE_Tnp_IS240"/>
    <property type="match status" value="1"/>
</dbReference>
<evidence type="ECO:0000313" key="4">
    <source>
        <dbReference type="EMBL" id="WZL70558.1"/>
    </source>
</evidence>
<evidence type="ECO:0000313" key="3">
    <source>
        <dbReference type="EMBL" id="WZL69491.1"/>
    </source>
</evidence>
<dbReference type="Proteomes" id="UP001486565">
    <property type="component" value="Chromosome"/>
</dbReference>
<sequence length="482" mass="55678">MDSIITYLLLYIQYLHKQIFDLLLFISKHIPLKQWAFDDSNSPDYQKFKTDKLPIIRKFEKQDFHFLLDYYQWKYGKVLKPVRTQKNKPRTVPEDTVCPLCNAPHQYLYDNNGGKGQFQCKICGQTFVTGEIVKTPITFVCPYCGHSLTPKKDRKHFRVHKCVNKNCSYYTANLKKLPKDLSPSKKHNYKLHYIYREFTLDFFDMDLNPLPSWATSFKFKKQSAHIMGLCLTYHVNLGLSLRKTAQALRDIHGVSISHTMVANYARTAAVLIKPFVDTYDYKPSSTLAADETYIKVKGIKGYIWFIMDAVSKSILGYQVSDNRGVGPCILAMRMALNNFKNGLPKAFKFIADGYSAYPLAAQQFALKEQKFFDITQVIGLSNDDAVSKKFRPFKQMIERLNRTFKASYRVTCGYGSEDGAAYGVSLWVAYYNFLRPHDLYSWKRPLNEVALLQNASNMPGKWQLLLFLGQQTILQMQKSQSS</sequence>
<dbReference type="InterPro" id="IPR032874">
    <property type="entry name" value="DDE_dom"/>
</dbReference>
<keyword evidence="8" id="KW-1185">Reference proteome</keyword>
<gene>
    <name evidence="4" type="ORF">QBE51_03245</name>
    <name evidence="5" type="ORF">QBE51_06355</name>
    <name evidence="6" type="ORF">QBE51_06565</name>
    <name evidence="7" type="ORF">QBE51_07045</name>
    <name evidence="2" type="ORF">QBE51_08395</name>
    <name evidence="3" type="ORF">QBE51_11980</name>
</gene>
<dbReference type="EMBL" id="CP121687">
    <property type="protein sequence ID" value="WZL70558.1"/>
    <property type="molecule type" value="Genomic_DNA"/>
</dbReference>
<dbReference type="EMBL" id="CP121687">
    <property type="protein sequence ID" value="WZL68847.1"/>
    <property type="molecule type" value="Genomic_DNA"/>
</dbReference>
<evidence type="ECO:0000313" key="8">
    <source>
        <dbReference type="Proteomes" id="UP001486565"/>
    </source>
</evidence>
<dbReference type="InterPro" id="IPR012337">
    <property type="entry name" value="RNaseH-like_sf"/>
</dbReference>
<evidence type="ECO:0000259" key="1">
    <source>
        <dbReference type="PROSITE" id="PS50994"/>
    </source>
</evidence>
<dbReference type="InterPro" id="IPR036397">
    <property type="entry name" value="RNaseH_sf"/>
</dbReference>
<dbReference type="PROSITE" id="PS50994">
    <property type="entry name" value="INTEGRASE"/>
    <property type="match status" value="1"/>
</dbReference>
<dbReference type="InterPro" id="IPR001584">
    <property type="entry name" value="Integrase_cat-core"/>
</dbReference>
<dbReference type="EMBL" id="CP121687">
    <property type="protein sequence ID" value="WZL71176.1"/>
    <property type="molecule type" value="Genomic_DNA"/>
</dbReference>
<protein>
    <submittedName>
        <fullName evidence="6">DDE-type integrase/transposase/recombinase</fullName>
    </submittedName>
</protein>
<evidence type="ECO:0000313" key="6">
    <source>
        <dbReference type="EMBL" id="WZL71176.1"/>
    </source>
</evidence>
<accession>A0ABZ2YAU7</accession>
<feature type="domain" description="Integrase catalytic" evidence="1">
    <location>
        <begin position="279"/>
        <end position="453"/>
    </location>
</feature>